<dbReference type="FunCoup" id="A2F9G2">
    <property type="interactions" value="253"/>
</dbReference>
<dbReference type="PANTHER" id="PTHR42695">
    <property type="entry name" value="GLUTAMINE AMIDOTRANSFERASE YLR126C-RELATED"/>
    <property type="match status" value="1"/>
</dbReference>
<accession>A2F9G2</accession>
<dbReference type="eggNOG" id="KOG3179">
    <property type="taxonomic scope" value="Eukaryota"/>
</dbReference>
<dbReference type="VEuPathDB" id="TrichDB:TVAGG3_1029710"/>
<dbReference type="PANTHER" id="PTHR42695:SF5">
    <property type="entry name" value="GLUTAMINE AMIDOTRANSFERASE YLR126C-RELATED"/>
    <property type="match status" value="1"/>
</dbReference>
<gene>
    <name evidence="2" type="ORF">TVAG_477550</name>
</gene>
<proteinExistence type="predicted"/>
<dbReference type="SMR" id="A2F9G2"/>
<dbReference type="STRING" id="5722.A2F9G2"/>
<evidence type="ECO:0000313" key="3">
    <source>
        <dbReference type="Proteomes" id="UP000001542"/>
    </source>
</evidence>
<dbReference type="Pfam" id="PF00117">
    <property type="entry name" value="GATase"/>
    <property type="match status" value="1"/>
</dbReference>
<evidence type="ECO:0000259" key="1">
    <source>
        <dbReference type="Pfam" id="PF00117"/>
    </source>
</evidence>
<dbReference type="InterPro" id="IPR029062">
    <property type="entry name" value="Class_I_gatase-like"/>
</dbReference>
<feature type="domain" description="Glutamine amidotransferase" evidence="1">
    <location>
        <begin position="82"/>
        <end position="188"/>
    </location>
</feature>
<dbReference type="RefSeq" id="XP_001311411.1">
    <property type="nucleotide sequence ID" value="XM_001311410.1"/>
</dbReference>
<reference evidence="2" key="2">
    <citation type="journal article" date="2007" name="Science">
        <title>Draft genome sequence of the sexually transmitted pathogen Trichomonas vaginalis.</title>
        <authorList>
            <person name="Carlton J.M."/>
            <person name="Hirt R.P."/>
            <person name="Silva J.C."/>
            <person name="Delcher A.L."/>
            <person name="Schatz M."/>
            <person name="Zhao Q."/>
            <person name="Wortman J.R."/>
            <person name="Bidwell S.L."/>
            <person name="Alsmark U.C.M."/>
            <person name="Besteiro S."/>
            <person name="Sicheritz-Ponten T."/>
            <person name="Noel C.J."/>
            <person name="Dacks J.B."/>
            <person name="Foster P.G."/>
            <person name="Simillion C."/>
            <person name="Van de Peer Y."/>
            <person name="Miranda-Saavedra D."/>
            <person name="Barton G.J."/>
            <person name="Westrop G.D."/>
            <person name="Mueller S."/>
            <person name="Dessi D."/>
            <person name="Fiori P.L."/>
            <person name="Ren Q."/>
            <person name="Paulsen I."/>
            <person name="Zhang H."/>
            <person name="Bastida-Corcuera F.D."/>
            <person name="Simoes-Barbosa A."/>
            <person name="Brown M.T."/>
            <person name="Hayes R.D."/>
            <person name="Mukherjee M."/>
            <person name="Okumura C.Y."/>
            <person name="Schneider R."/>
            <person name="Smith A.J."/>
            <person name="Vanacova S."/>
            <person name="Villalvazo M."/>
            <person name="Haas B.J."/>
            <person name="Pertea M."/>
            <person name="Feldblyum T.V."/>
            <person name="Utterback T.R."/>
            <person name="Shu C.L."/>
            <person name="Osoegawa K."/>
            <person name="de Jong P.J."/>
            <person name="Hrdy I."/>
            <person name="Horvathova L."/>
            <person name="Zubacova Z."/>
            <person name="Dolezal P."/>
            <person name="Malik S.B."/>
            <person name="Logsdon J.M. Jr."/>
            <person name="Henze K."/>
            <person name="Gupta A."/>
            <person name="Wang C.C."/>
            <person name="Dunne R.L."/>
            <person name="Upcroft J.A."/>
            <person name="Upcroft P."/>
            <person name="White O."/>
            <person name="Salzberg S.L."/>
            <person name="Tang P."/>
            <person name="Chiu C.-H."/>
            <person name="Lee Y.-S."/>
            <person name="Embley T.M."/>
            <person name="Coombs G.H."/>
            <person name="Mottram J.C."/>
            <person name="Tachezy J."/>
            <person name="Fraser-Liggett C.M."/>
            <person name="Johnson P.J."/>
        </authorList>
    </citation>
    <scope>NUCLEOTIDE SEQUENCE [LARGE SCALE GENOMIC DNA]</scope>
    <source>
        <strain evidence="2">G3</strain>
    </source>
</reference>
<organism evidence="2 3">
    <name type="scientific">Trichomonas vaginalis (strain ATCC PRA-98 / G3)</name>
    <dbReference type="NCBI Taxonomy" id="412133"/>
    <lineage>
        <taxon>Eukaryota</taxon>
        <taxon>Metamonada</taxon>
        <taxon>Parabasalia</taxon>
        <taxon>Trichomonadida</taxon>
        <taxon>Trichomonadidae</taxon>
        <taxon>Trichomonas</taxon>
    </lineage>
</organism>
<dbReference type="KEGG" id="tva:4756278"/>
<name>A2F9G2_TRIV3</name>
<dbReference type="InParanoid" id="A2F9G2"/>
<sequence>MKTVNILLCDTFPGLLPDFVKSYEDMFMKLFNSVADGLKFNVFLTLNGELPQELHNDELYVITGSNNGACQDIEWINKLKQWIIKAVAAKTRILGVCFGHQVIAEALGGKVIKFPGGFGTGIRTSKIITPEAKKYYTKGEVNLLYLHHDQVVELPKDAVCFLTDDFCKYGGFTIGDHVVTYQGHPEFEIPYVRHILTNHSQNEDPEVLKKAFESFESGKQLDGTIAATWALNLK</sequence>
<dbReference type="OMA" id="IKCHRDE"/>
<dbReference type="Gene3D" id="3.40.50.880">
    <property type="match status" value="1"/>
</dbReference>
<dbReference type="MEROPS" id="C26.A05"/>
<dbReference type="Proteomes" id="UP000001542">
    <property type="component" value="Unassembled WGS sequence"/>
</dbReference>
<dbReference type="PROSITE" id="PS51273">
    <property type="entry name" value="GATASE_TYPE_1"/>
    <property type="match status" value="1"/>
</dbReference>
<dbReference type="InterPro" id="IPR044992">
    <property type="entry name" value="ChyE-like"/>
</dbReference>
<dbReference type="GO" id="GO:0005829">
    <property type="term" value="C:cytosol"/>
    <property type="evidence" value="ECO:0000318"/>
    <property type="project" value="GO_Central"/>
</dbReference>
<reference evidence="2" key="1">
    <citation type="submission" date="2006-10" db="EMBL/GenBank/DDBJ databases">
        <authorList>
            <person name="Amadeo P."/>
            <person name="Zhao Q."/>
            <person name="Wortman J."/>
            <person name="Fraser-Liggett C."/>
            <person name="Carlton J."/>
        </authorList>
    </citation>
    <scope>NUCLEOTIDE SEQUENCE</scope>
    <source>
        <strain evidence="2">G3</strain>
    </source>
</reference>
<dbReference type="OrthoDB" id="92161at2759"/>
<dbReference type="InterPro" id="IPR017926">
    <property type="entry name" value="GATASE"/>
</dbReference>
<keyword evidence="2" id="KW-0315">Glutamine amidotransferase</keyword>
<dbReference type="EMBL" id="DS113674">
    <property type="protein sequence ID" value="EAX98481.1"/>
    <property type="molecule type" value="Genomic_DNA"/>
</dbReference>
<dbReference type="AlphaFoldDB" id="A2F9G2"/>
<dbReference type="SUPFAM" id="SSF52317">
    <property type="entry name" value="Class I glutamine amidotransferase-like"/>
    <property type="match status" value="1"/>
</dbReference>
<protein>
    <submittedName>
        <fullName evidence="2">Glutamine amidotransferase class-I family protein</fullName>
    </submittedName>
</protein>
<evidence type="ECO:0000313" key="2">
    <source>
        <dbReference type="EMBL" id="EAX98481.1"/>
    </source>
</evidence>
<dbReference type="CDD" id="cd01741">
    <property type="entry name" value="GATase1_1"/>
    <property type="match status" value="1"/>
</dbReference>
<keyword evidence="3" id="KW-1185">Reference proteome</keyword>
<dbReference type="VEuPathDB" id="TrichDB:TVAG_477550"/>